<dbReference type="Proteomes" id="UP001497512">
    <property type="component" value="Chromosome 3"/>
</dbReference>
<gene>
    <name evidence="1" type="ORF">CSSPTR1EN2_LOCUS15152</name>
</gene>
<evidence type="ECO:0000313" key="2">
    <source>
        <dbReference type="Proteomes" id="UP001497512"/>
    </source>
</evidence>
<dbReference type="EMBL" id="OZ019895">
    <property type="protein sequence ID" value="CAK9220083.1"/>
    <property type="molecule type" value="Genomic_DNA"/>
</dbReference>
<evidence type="ECO:0000313" key="1">
    <source>
        <dbReference type="EMBL" id="CAK9220083.1"/>
    </source>
</evidence>
<reference evidence="1" key="1">
    <citation type="submission" date="2024-02" db="EMBL/GenBank/DDBJ databases">
        <authorList>
            <consortium name="ELIXIR-Norway"/>
            <consortium name="Elixir Norway"/>
        </authorList>
    </citation>
    <scope>NUCLEOTIDE SEQUENCE</scope>
</reference>
<sequence length="175" mass="19540">MNDEEKGHGGAREQEQLDFSFDLVAPAAVDPDCGALKKYCADEILKLATFQTGNGEDAVGVVHGDTIWHLQDVVKLPQSILPAQLSDMVGVIQHWDLLKNSTSFDASTVPQLIEDPCYVHELMLSQCQYDASYHADNEPMVQSNTAAWALTTLVQEHLRWLKSQMKKGRTMRLLE</sequence>
<organism evidence="1 2">
    <name type="scientific">Sphagnum troendelagicum</name>
    <dbReference type="NCBI Taxonomy" id="128251"/>
    <lineage>
        <taxon>Eukaryota</taxon>
        <taxon>Viridiplantae</taxon>
        <taxon>Streptophyta</taxon>
        <taxon>Embryophyta</taxon>
        <taxon>Bryophyta</taxon>
        <taxon>Sphagnophytina</taxon>
        <taxon>Sphagnopsida</taxon>
        <taxon>Sphagnales</taxon>
        <taxon>Sphagnaceae</taxon>
        <taxon>Sphagnum</taxon>
    </lineage>
</organism>
<protein>
    <submittedName>
        <fullName evidence="1">Uncharacterized protein</fullName>
    </submittedName>
</protein>
<name>A0ABP0UJB3_9BRYO</name>
<proteinExistence type="predicted"/>
<keyword evidence="2" id="KW-1185">Reference proteome</keyword>
<accession>A0ABP0UJB3</accession>